<feature type="domain" description="Tyr recombinase" evidence="6">
    <location>
        <begin position="171"/>
        <end position="377"/>
    </location>
</feature>
<dbReference type="InterPro" id="IPR002104">
    <property type="entry name" value="Integrase_catalytic"/>
</dbReference>
<dbReference type="GO" id="GO:0015074">
    <property type="term" value="P:DNA integration"/>
    <property type="evidence" value="ECO:0007669"/>
    <property type="project" value="UniProtKB-KW"/>
</dbReference>
<accession>A0A1H3UDK1</accession>
<evidence type="ECO:0000256" key="3">
    <source>
        <dbReference type="ARBA" id="ARBA00023125"/>
    </source>
</evidence>
<protein>
    <submittedName>
        <fullName evidence="8">Site-specific recombinase XerD</fullName>
    </submittedName>
</protein>
<dbReference type="AlphaFoldDB" id="A0A1H3UDK1"/>
<dbReference type="Pfam" id="PF00589">
    <property type="entry name" value="Phage_integrase"/>
    <property type="match status" value="1"/>
</dbReference>
<dbReference type="PROSITE" id="PS51898">
    <property type="entry name" value="TYR_RECOMBINASE"/>
    <property type="match status" value="1"/>
</dbReference>
<dbReference type="EMBL" id="FNPI01000020">
    <property type="protein sequence ID" value="SDZ59729.1"/>
    <property type="molecule type" value="Genomic_DNA"/>
</dbReference>
<dbReference type="InterPro" id="IPR050090">
    <property type="entry name" value="Tyrosine_recombinase_XerCD"/>
</dbReference>
<dbReference type="SUPFAM" id="SSF56349">
    <property type="entry name" value="DNA breaking-rejoining enzymes"/>
    <property type="match status" value="1"/>
</dbReference>
<organism evidence="8 9">
    <name type="scientific">Evansella caseinilytica</name>
    <dbReference type="NCBI Taxonomy" id="1503961"/>
    <lineage>
        <taxon>Bacteria</taxon>
        <taxon>Bacillati</taxon>
        <taxon>Bacillota</taxon>
        <taxon>Bacilli</taxon>
        <taxon>Bacillales</taxon>
        <taxon>Bacillaceae</taxon>
        <taxon>Evansella</taxon>
    </lineage>
</organism>
<dbReference type="Gene3D" id="1.10.150.130">
    <property type="match status" value="1"/>
</dbReference>
<evidence type="ECO:0000256" key="5">
    <source>
        <dbReference type="PROSITE-ProRule" id="PRU01248"/>
    </source>
</evidence>
<dbReference type="CDD" id="cd01189">
    <property type="entry name" value="INT_ICEBs1_C_like"/>
    <property type="match status" value="1"/>
</dbReference>
<reference evidence="9" key="1">
    <citation type="submission" date="2016-10" db="EMBL/GenBank/DDBJ databases">
        <authorList>
            <person name="Varghese N."/>
            <person name="Submissions S."/>
        </authorList>
    </citation>
    <scope>NUCLEOTIDE SEQUENCE [LARGE SCALE GENOMIC DNA]</scope>
    <source>
        <strain evidence="9">SP</strain>
    </source>
</reference>
<dbReference type="InterPro" id="IPR013762">
    <property type="entry name" value="Integrase-like_cat_sf"/>
</dbReference>
<dbReference type="Gene3D" id="1.10.443.10">
    <property type="entry name" value="Intergrase catalytic core"/>
    <property type="match status" value="1"/>
</dbReference>
<sequence>MANIRKLASGKWQARVHKDGKLVSIGTFRTSKEAKIEAAKVEERIYYGQTLNDRNMLFKEVVNDWLEHKKANVKESTFVQLEVIIRNHILPTFGDKKIMTIKRIEIKRWIATFGELNENGKEKYSFGSRLKYLSVMKSILHYAVHELEVLEKNPADKLKVPVKDSVALKKEKVKYFSLEELNQLLDFMKAYKHQRFPDYQLYYTLMLFLSKTGLRISEALALRWEDINGDKITIDKQTSRDDNNNVKLTTLKNSSSYRTIKIDNDLVRELKKFKMKQNELLLGNPRFRKNEDSIIFQNFNGHYLTPSTIRETMQDYCKKAGVDYKGTHGFRHTHAVLLLESGASLKYVSNRLGHKTIKTTADTYLDVTEKIEEDELQKFASYTKR</sequence>
<evidence type="ECO:0000256" key="4">
    <source>
        <dbReference type="ARBA" id="ARBA00023172"/>
    </source>
</evidence>
<evidence type="ECO:0000313" key="9">
    <source>
        <dbReference type="Proteomes" id="UP000198935"/>
    </source>
</evidence>
<dbReference type="InterPro" id="IPR011010">
    <property type="entry name" value="DNA_brk_join_enz"/>
</dbReference>
<dbReference type="InterPro" id="IPR044068">
    <property type="entry name" value="CB"/>
</dbReference>
<feature type="domain" description="Core-binding (CB)" evidence="7">
    <location>
        <begin position="56"/>
        <end position="144"/>
    </location>
</feature>
<evidence type="ECO:0000256" key="1">
    <source>
        <dbReference type="ARBA" id="ARBA00008857"/>
    </source>
</evidence>
<proteinExistence type="inferred from homology"/>
<dbReference type="InterPro" id="IPR010998">
    <property type="entry name" value="Integrase_recombinase_N"/>
</dbReference>
<dbReference type="Pfam" id="PF14659">
    <property type="entry name" value="Phage_int_SAM_3"/>
    <property type="match status" value="1"/>
</dbReference>
<keyword evidence="4" id="KW-0233">DNA recombination</keyword>
<dbReference type="OrthoDB" id="9803188at2"/>
<dbReference type="STRING" id="1503961.SAMN05421736_12011"/>
<dbReference type="Proteomes" id="UP000198935">
    <property type="component" value="Unassembled WGS sequence"/>
</dbReference>
<gene>
    <name evidence="8" type="ORF">SAMN05421736_12011</name>
</gene>
<evidence type="ECO:0000259" key="6">
    <source>
        <dbReference type="PROSITE" id="PS51898"/>
    </source>
</evidence>
<dbReference type="PROSITE" id="PS51900">
    <property type="entry name" value="CB"/>
    <property type="match status" value="1"/>
</dbReference>
<evidence type="ECO:0000256" key="2">
    <source>
        <dbReference type="ARBA" id="ARBA00022908"/>
    </source>
</evidence>
<name>A0A1H3UDK1_9BACI</name>
<keyword evidence="2" id="KW-0229">DNA integration</keyword>
<dbReference type="InterPro" id="IPR004107">
    <property type="entry name" value="Integrase_SAM-like_N"/>
</dbReference>
<dbReference type="GO" id="GO:0003677">
    <property type="term" value="F:DNA binding"/>
    <property type="evidence" value="ECO:0007669"/>
    <property type="project" value="UniProtKB-UniRule"/>
</dbReference>
<evidence type="ECO:0000259" key="7">
    <source>
        <dbReference type="PROSITE" id="PS51900"/>
    </source>
</evidence>
<dbReference type="PANTHER" id="PTHR30349">
    <property type="entry name" value="PHAGE INTEGRASE-RELATED"/>
    <property type="match status" value="1"/>
</dbReference>
<comment type="similarity">
    <text evidence="1">Belongs to the 'phage' integrase family.</text>
</comment>
<keyword evidence="9" id="KW-1185">Reference proteome</keyword>
<keyword evidence="3 5" id="KW-0238">DNA-binding</keyword>
<dbReference type="PANTHER" id="PTHR30349:SF64">
    <property type="entry name" value="PROPHAGE INTEGRASE INTD-RELATED"/>
    <property type="match status" value="1"/>
</dbReference>
<dbReference type="GO" id="GO:0006310">
    <property type="term" value="P:DNA recombination"/>
    <property type="evidence" value="ECO:0007669"/>
    <property type="project" value="UniProtKB-KW"/>
</dbReference>
<evidence type="ECO:0000313" key="8">
    <source>
        <dbReference type="EMBL" id="SDZ59729.1"/>
    </source>
</evidence>